<evidence type="ECO:0008006" key="5">
    <source>
        <dbReference type="Google" id="ProtNLM"/>
    </source>
</evidence>
<gene>
    <name evidence="3" type="ORF">D0T12_21700</name>
</gene>
<feature type="compositionally biased region" description="Acidic residues" evidence="2">
    <location>
        <begin position="415"/>
        <end position="425"/>
    </location>
</feature>
<comment type="caution">
    <text evidence="3">The sequence shown here is derived from an EMBL/GenBank/DDBJ whole genome shotgun (WGS) entry which is preliminary data.</text>
</comment>
<sequence length="442" mass="48697">MPSGGPTPAVYLHIGAPKSGTTYLQSMLWDNAEALSEAGVLLPGDSFDAHVRATRDLRGLSREPDDPRPAWEGAWDELAADVTDHFGDHVKEPAYRVAVISNEVLCAVDDEGAERAVRSLAPYEVHIVYSARDLAGLLPSEWQEYVKHRFHYDFDHWLHEVVDGPRGGGAAQWFWRVHDIPEVLGRWARHVPPERVHVLTLPGPDAPRERLWERFAALVGVDPAVADPSTARANASLSWTETELLRAVNAAVDESVPMWLYHRLVTDVLALKILPGRGEPGRVPLPLDRRAWAADKARELTGAIRSAGYDVVGDLAELLPGQSPSEREPAGPSGFAPGQAELLDVAAHTILGLLDQVSVLTEELTELRRERSEQHETALPKLMARHLSERNQAVWKMRVGYWHLKERLKGIEPPPEPEPEADAGDDAAAGPGIVLSQRAPVR</sequence>
<name>A0A372GE52_9ACTN</name>
<accession>A0A372GE52</accession>
<dbReference type="SUPFAM" id="SSF52540">
    <property type="entry name" value="P-loop containing nucleoside triphosphate hydrolases"/>
    <property type="match status" value="1"/>
</dbReference>
<dbReference type="EMBL" id="QVNQ01000006">
    <property type="protein sequence ID" value="RFS83637.1"/>
    <property type="molecule type" value="Genomic_DNA"/>
</dbReference>
<dbReference type="Gene3D" id="3.40.50.300">
    <property type="entry name" value="P-loop containing nucleotide triphosphate hydrolases"/>
    <property type="match status" value="1"/>
</dbReference>
<feature type="region of interest" description="Disordered" evidence="2">
    <location>
        <begin position="409"/>
        <end position="442"/>
    </location>
</feature>
<feature type="coiled-coil region" evidence="1">
    <location>
        <begin position="350"/>
        <end position="377"/>
    </location>
</feature>
<proteinExistence type="predicted"/>
<evidence type="ECO:0000256" key="2">
    <source>
        <dbReference type="SAM" id="MobiDB-lite"/>
    </source>
</evidence>
<dbReference type="InterPro" id="IPR027417">
    <property type="entry name" value="P-loop_NTPase"/>
</dbReference>
<reference evidence="3 4" key="1">
    <citation type="submission" date="2018-08" db="EMBL/GenBank/DDBJ databases">
        <title>Actinomadura spongicola sp. nov., isolated from marine sponge Leucetta chagosensis.</title>
        <authorList>
            <person name="Li L."/>
            <person name="Lin H.W."/>
        </authorList>
    </citation>
    <scope>NUCLEOTIDE SEQUENCE [LARGE SCALE GENOMIC DNA]</scope>
    <source>
        <strain evidence="3 4">LHW52907</strain>
    </source>
</reference>
<dbReference type="Proteomes" id="UP000262882">
    <property type="component" value="Unassembled WGS sequence"/>
</dbReference>
<evidence type="ECO:0000313" key="3">
    <source>
        <dbReference type="EMBL" id="RFS83637.1"/>
    </source>
</evidence>
<keyword evidence="4" id="KW-1185">Reference proteome</keyword>
<organism evidence="3 4">
    <name type="scientific">Actinomadura spongiicola</name>
    <dbReference type="NCBI Taxonomy" id="2303421"/>
    <lineage>
        <taxon>Bacteria</taxon>
        <taxon>Bacillati</taxon>
        <taxon>Actinomycetota</taxon>
        <taxon>Actinomycetes</taxon>
        <taxon>Streptosporangiales</taxon>
        <taxon>Thermomonosporaceae</taxon>
        <taxon>Actinomadura</taxon>
    </lineage>
</organism>
<protein>
    <recommendedName>
        <fullName evidence="5">Sulfotransferase family protein</fullName>
    </recommendedName>
</protein>
<evidence type="ECO:0000256" key="1">
    <source>
        <dbReference type="SAM" id="Coils"/>
    </source>
</evidence>
<keyword evidence="1" id="KW-0175">Coiled coil</keyword>
<evidence type="ECO:0000313" key="4">
    <source>
        <dbReference type="Proteomes" id="UP000262882"/>
    </source>
</evidence>
<dbReference type="AlphaFoldDB" id="A0A372GE52"/>